<gene>
    <name evidence="1" type="ORF">Tci_877384</name>
</gene>
<name>A0A699T4N1_TANCI</name>
<dbReference type="EMBL" id="BKCJ011218178">
    <property type="protein sequence ID" value="GFD05415.1"/>
    <property type="molecule type" value="Genomic_DNA"/>
</dbReference>
<organism evidence="1">
    <name type="scientific">Tanacetum cinerariifolium</name>
    <name type="common">Dalmatian daisy</name>
    <name type="synonym">Chrysanthemum cinerariifolium</name>
    <dbReference type="NCBI Taxonomy" id="118510"/>
    <lineage>
        <taxon>Eukaryota</taxon>
        <taxon>Viridiplantae</taxon>
        <taxon>Streptophyta</taxon>
        <taxon>Embryophyta</taxon>
        <taxon>Tracheophyta</taxon>
        <taxon>Spermatophyta</taxon>
        <taxon>Magnoliopsida</taxon>
        <taxon>eudicotyledons</taxon>
        <taxon>Gunneridae</taxon>
        <taxon>Pentapetalae</taxon>
        <taxon>asterids</taxon>
        <taxon>campanulids</taxon>
        <taxon>Asterales</taxon>
        <taxon>Asteraceae</taxon>
        <taxon>Asteroideae</taxon>
        <taxon>Anthemideae</taxon>
        <taxon>Anthemidinae</taxon>
        <taxon>Tanacetum</taxon>
    </lineage>
</organism>
<accession>A0A699T4N1</accession>
<comment type="caution">
    <text evidence="1">The sequence shown here is derived from an EMBL/GenBank/DDBJ whole genome shotgun (WGS) entry which is preliminary data.</text>
</comment>
<proteinExistence type="predicted"/>
<protein>
    <submittedName>
        <fullName evidence="1">Uncharacterized protein</fullName>
    </submittedName>
</protein>
<dbReference type="AlphaFoldDB" id="A0A699T4N1"/>
<sequence length="91" mass="10166">NTFVLRGSYALSWKPCQGDSLNLPDHSLVSAKSNSYYQAFNVKSLFGEIDCPDISQVKLKGQIKEIHVQGDLTTLKCHIKAHNQESQSMNN</sequence>
<evidence type="ECO:0000313" key="1">
    <source>
        <dbReference type="EMBL" id="GFD05415.1"/>
    </source>
</evidence>
<feature type="non-terminal residue" evidence="1">
    <location>
        <position position="1"/>
    </location>
</feature>
<reference evidence="1" key="1">
    <citation type="journal article" date="2019" name="Sci. Rep.">
        <title>Draft genome of Tanacetum cinerariifolium, the natural source of mosquito coil.</title>
        <authorList>
            <person name="Yamashiro T."/>
            <person name="Shiraishi A."/>
            <person name="Satake H."/>
            <person name="Nakayama K."/>
        </authorList>
    </citation>
    <scope>NUCLEOTIDE SEQUENCE</scope>
</reference>